<keyword evidence="3" id="KW-1185">Reference proteome</keyword>
<dbReference type="OrthoDB" id="10381145at2759"/>
<name>A0A3P7E7V2_HYDTA</name>
<dbReference type="EMBL" id="UYWX01000198">
    <property type="protein sequence ID" value="VDM17553.1"/>
    <property type="molecule type" value="Genomic_DNA"/>
</dbReference>
<evidence type="ECO:0000256" key="1">
    <source>
        <dbReference type="SAM" id="Phobius"/>
    </source>
</evidence>
<proteinExistence type="predicted"/>
<sequence>MTLLSVSVYFEFYTSNDHFHLFPLYIITYIYYLDMIPLCMPMYGSARMCVLFESHGHIHRQHMSMNHFS</sequence>
<gene>
    <name evidence="2" type="ORF">TTAC_LOCUS1155</name>
</gene>
<reference evidence="2 3" key="1">
    <citation type="submission" date="2018-11" db="EMBL/GenBank/DDBJ databases">
        <authorList>
            <consortium name="Pathogen Informatics"/>
        </authorList>
    </citation>
    <scope>NUCLEOTIDE SEQUENCE [LARGE SCALE GENOMIC DNA]</scope>
</reference>
<dbReference type="Proteomes" id="UP000274429">
    <property type="component" value="Unassembled WGS sequence"/>
</dbReference>
<feature type="transmembrane region" description="Helical" evidence="1">
    <location>
        <begin position="20"/>
        <end position="38"/>
    </location>
</feature>
<keyword evidence="1" id="KW-0812">Transmembrane</keyword>
<keyword evidence="1" id="KW-1133">Transmembrane helix</keyword>
<dbReference type="AlphaFoldDB" id="A0A3P7E7V2"/>
<protein>
    <submittedName>
        <fullName evidence="2">Uncharacterized protein</fullName>
    </submittedName>
</protein>
<accession>A0A3P7E7V2</accession>
<organism evidence="2 3">
    <name type="scientific">Hydatigena taeniaeformis</name>
    <name type="common">Feline tapeworm</name>
    <name type="synonym">Taenia taeniaeformis</name>
    <dbReference type="NCBI Taxonomy" id="6205"/>
    <lineage>
        <taxon>Eukaryota</taxon>
        <taxon>Metazoa</taxon>
        <taxon>Spiralia</taxon>
        <taxon>Lophotrochozoa</taxon>
        <taxon>Platyhelminthes</taxon>
        <taxon>Cestoda</taxon>
        <taxon>Eucestoda</taxon>
        <taxon>Cyclophyllidea</taxon>
        <taxon>Taeniidae</taxon>
        <taxon>Hydatigera</taxon>
    </lineage>
</organism>
<keyword evidence="1" id="KW-0472">Membrane</keyword>
<evidence type="ECO:0000313" key="2">
    <source>
        <dbReference type="EMBL" id="VDM17553.1"/>
    </source>
</evidence>
<evidence type="ECO:0000313" key="3">
    <source>
        <dbReference type="Proteomes" id="UP000274429"/>
    </source>
</evidence>